<organism evidence="8 9">
    <name type="scientific">Dyadobacter soli</name>
    <dbReference type="NCBI Taxonomy" id="659014"/>
    <lineage>
        <taxon>Bacteria</taxon>
        <taxon>Pseudomonadati</taxon>
        <taxon>Bacteroidota</taxon>
        <taxon>Cytophagia</taxon>
        <taxon>Cytophagales</taxon>
        <taxon>Spirosomataceae</taxon>
        <taxon>Dyadobacter</taxon>
    </lineage>
</organism>
<evidence type="ECO:0000256" key="1">
    <source>
        <dbReference type="ARBA" id="ARBA00004442"/>
    </source>
</evidence>
<evidence type="ECO:0000256" key="2">
    <source>
        <dbReference type="ARBA" id="ARBA00006275"/>
    </source>
</evidence>
<dbReference type="OrthoDB" id="636214at2"/>
<gene>
    <name evidence="8" type="ORF">SAMN04487996_112116</name>
</gene>
<dbReference type="STRING" id="659014.SAMN04487996_112116"/>
<comment type="subcellular location">
    <subcellularLocation>
        <location evidence="1">Cell outer membrane</location>
    </subcellularLocation>
</comment>
<dbReference type="InterPro" id="IPR033985">
    <property type="entry name" value="SusD-like_N"/>
</dbReference>
<feature type="domain" description="RagB/SusD" evidence="6">
    <location>
        <begin position="393"/>
        <end position="533"/>
    </location>
</feature>
<dbReference type="GO" id="GO:0009279">
    <property type="term" value="C:cell outer membrane"/>
    <property type="evidence" value="ECO:0007669"/>
    <property type="project" value="UniProtKB-SubCell"/>
</dbReference>
<keyword evidence="9" id="KW-1185">Reference proteome</keyword>
<dbReference type="InterPro" id="IPR011990">
    <property type="entry name" value="TPR-like_helical_dom_sf"/>
</dbReference>
<keyword evidence="5" id="KW-0998">Cell outer membrane</keyword>
<reference evidence="9" key="1">
    <citation type="submission" date="2016-10" db="EMBL/GenBank/DDBJ databases">
        <authorList>
            <person name="Varghese N."/>
            <person name="Submissions S."/>
        </authorList>
    </citation>
    <scope>NUCLEOTIDE SEQUENCE [LARGE SCALE GENOMIC DNA]</scope>
    <source>
        <strain evidence="9">DSM 25329</strain>
    </source>
</reference>
<evidence type="ECO:0000256" key="3">
    <source>
        <dbReference type="ARBA" id="ARBA00022729"/>
    </source>
</evidence>
<evidence type="ECO:0000259" key="6">
    <source>
        <dbReference type="Pfam" id="PF07980"/>
    </source>
</evidence>
<name>A0A1G7NRI6_9BACT</name>
<proteinExistence type="inferred from homology"/>
<dbReference type="InterPro" id="IPR012944">
    <property type="entry name" value="SusD_RagB_dom"/>
</dbReference>
<keyword evidence="4" id="KW-0472">Membrane</keyword>
<sequence>MPRLTRPVCGWDCNGFMTFKKRIMKIKYSILSILLGAAAFSGCQNLTEDPKANLTPGTYFKTQSDLDGAVSAIYVQFARDGAWGFTNRSTSYFGSDDFTTDPGLNKEDFRLFDRLSGGSGNLSMVAQWQGPWQGIYQANNVIANYAKVNSTDEQKNQSAGQAYFLRALGYYYLVRTFGPVPVILTPIDVDDRPDRDPIEKVYEAIIADLQKAKEMLPVKFDGAPGKADQMAARSLLADVYLTMTGWPLNQTANYAQAAAEADAVMKSAQFNLSTPYAQVFTTNNGPESIFGLQYNVNGGLPLRSAGSSCVPLDEVATNGSSGWDDYYPEINFYKKAPKCKRTDDTFYTTLKLRQPDGKTFKLVSWDSPETHARHPYYKKFRAGLNGDGVSETETAINSINPSTNKVYDIIRYPLVLLAYAEASAMSGGGPTAASYAAINEVRKRAGLPNLTPGLSATAFRDSVVYERAYEFAGEFGVRWFDIVRLQLLPKIVAERSAEENPIPANTNFAQKYLAPIPVNEMARNPKWQQNEGY</sequence>
<evidence type="ECO:0000259" key="7">
    <source>
        <dbReference type="Pfam" id="PF14322"/>
    </source>
</evidence>
<feature type="domain" description="SusD-like N-terminal" evidence="7">
    <location>
        <begin position="125"/>
        <end position="241"/>
    </location>
</feature>
<dbReference type="Pfam" id="PF14322">
    <property type="entry name" value="SusD-like_3"/>
    <property type="match status" value="1"/>
</dbReference>
<keyword evidence="3" id="KW-0732">Signal</keyword>
<evidence type="ECO:0000256" key="4">
    <source>
        <dbReference type="ARBA" id="ARBA00023136"/>
    </source>
</evidence>
<dbReference type="Gene3D" id="1.25.40.390">
    <property type="match status" value="1"/>
</dbReference>
<dbReference type="SUPFAM" id="SSF48452">
    <property type="entry name" value="TPR-like"/>
    <property type="match status" value="1"/>
</dbReference>
<dbReference type="Proteomes" id="UP000198748">
    <property type="component" value="Unassembled WGS sequence"/>
</dbReference>
<protein>
    <submittedName>
        <fullName evidence="8">Starch-binding associating with outer membrane</fullName>
    </submittedName>
</protein>
<dbReference type="AlphaFoldDB" id="A0A1G7NRI6"/>
<dbReference type="Pfam" id="PF07980">
    <property type="entry name" value="SusD_RagB"/>
    <property type="match status" value="1"/>
</dbReference>
<evidence type="ECO:0000313" key="8">
    <source>
        <dbReference type="EMBL" id="SDF75860.1"/>
    </source>
</evidence>
<dbReference type="EMBL" id="FNAN01000012">
    <property type="protein sequence ID" value="SDF75860.1"/>
    <property type="molecule type" value="Genomic_DNA"/>
</dbReference>
<comment type="similarity">
    <text evidence="2">Belongs to the SusD family.</text>
</comment>
<evidence type="ECO:0000256" key="5">
    <source>
        <dbReference type="ARBA" id="ARBA00023237"/>
    </source>
</evidence>
<accession>A0A1G7NRI6</accession>
<evidence type="ECO:0000313" key="9">
    <source>
        <dbReference type="Proteomes" id="UP000198748"/>
    </source>
</evidence>